<evidence type="ECO:0000259" key="1">
    <source>
        <dbReference type="Pfam" id="PF00534"/>
    </source>
</evidence>
<dbReference type="RefSeq" id="WP_311333007.1">
    <property type="nucleotide sequence ID" value="NZ_JAVRHZ010000004.1"/>
</dbReference>
<feature type="domain" description="Glycosyl transferase family 1" evidence="1">
    <location>
        <begin position="198"/>
        <end position="352"/>
    </location>
</feature>
<dbReference type="InterPro" id="IPR050194">
    <property type="entry name" value="Glycosyltransferase_grp1"/>
</dbReference>
<name>A0ABU2YCZ8_9FLAO</name>
<dbReference type="Pfam" id="PF00534">
    <property type="entry name" value="Glycos_transf_1"/>
    <property type="match status" value="1"/>
</dbReference>
<dbReference type="EMBL" id="JAVRHZ010000004">
    <property type="protein sequence ID" value="MDT0556054.1"/>
    <property type="molecule type" value="Genomic_DNA"/>
</dbReference>
<comment type="caution">
    <text evidence="2">The sequence shown here is derived from an EMBL/GenBank/DDBJ whole genome shotgun (WGS) entry which is preliminary data.</text>
</comment>
<dbReference type="InterPro" id="IPR001296">
    <property type="entry name" value="Glyco_trans_1"/>
</dbReference>
<organism evidence="2 3">
    <name type="scientific">Patiriisocius hiemis</name>
    <dbReference type="NCBI Taxonomy" id="3075604"/>
    <lineage>
        <taxon>Bacteria</taxon>
        <taxon>Pseudomonadati</taxon>
        <taxon>Bacteroidota</taxon>
        <taxon>Flavobacteriia</taxon>
        <taxon>Flavobacteriales</taxon>
        <taxon>Flavobacteriaceae</taxon>
        <taxon>Patiriisocius</taxon>
    </lineage>
</organism>
<dbReference type="EC" id="2.4.-.-" evidence="2"/>
<evidence type="ECO:0000313" key="3">
    <source>
        <dbReference type="Proteomes" id="UP001254488"/>
    </source>
</evidence>
<dbReference type="Gene3D" id="3.40.50.2000">
    <property type="entry name" value="Glycogen Phosphorylase B"/>
    <property type="match status" value="2"/>
</dbReference>
<dbReference type="PANTHER" id="PTHR45947">
    <property type="entry name" value="SULFOQUINOVOSYL TRANSFERASE SQD2"/>
    <property type="match status" value="1"/>
</dbReference>
<dbReference type="PANTHER" id="PTHR45947:SF3">
    <property type="entry name" value="SULFOQUINOVOSYL TRANSFERASE SQD2"/>
    <property type="match status" value="1"/>
</dbReference>
<accession>A0ABU2YCZ8</accession>
<dbReference type="GO" id="GO:0016757">
    <property type="term" value="F:glycosyltransferase activity"/>
    <property type="evidence" value="ECO:0007669"/>
    <property type="project" value="UniProtKB-KW"/>
</dbReference>
<proteinExistence type="predicted"/>
<reference evidence="2 3" key="1">
    <citation type="submission" date="2023-09" db="EMBL/GenBank/DDBJ databases">
        <authorList>
            <person name="Rey-Velasco X."/>
        </authorList>
    </citation>
    <scope>NUCLEOTIDE SEQUENCE [LARGE SCALE GENOMIC DNA]</scope>
    <source>
        <strain evidence="2 3">W242</strain>
    </source>
</reference>
<keyword evidence="2" id="KW-0808">Transferase</keyword>
<sequence>MKFLIITHTSHIVKNQSYYAYEPYVREMNLWMRNVSKIHIVAPIKTEPIPTIFSSYESKVNRFTKVPSISFISFFEALKAIFSIPLLFLRVSSAMQKTDHIHLRCPGIIGLIGCFAQIFFPKKSKTVKYAGNWDPQSKQPLSYKIQKWIVSNTFLTKNCKVLVYGEWKEQSDNIRPFFTASYTTSQINTSLTKEISSPFHFLFVGSLVPGKRPLYAIKLVEKLLKNGIFCSLSIYGDGGLYSELKNYIETNNLSQSITLHGNQSRNVIIEAYKVGHFLILPSKSEGWPKVVAEAMFWGCIPLATKISCVPWMLGKGKRGHILTLSLDEDKQKVVTLLNERTQLETMSKEAQTWSHEYTLDSFEAAIKKLL</sequence>
<protein>
    <submittedName>
        <fullName evidence="2">Glycosyltransferase</fullName>
        <ecNumber evidence="2">2.4.-.-</ecNumber>
    </submittedName>
</protein>
<keyword evidence="2" id="KW-0328">Glycosyltransferase</keyword>
<dbReference type="Proteomes" id="UP001254488">
    <property type="component" value="Unassembled WGS sequence"/>
</dbReference>
<dbReference type="SUPFAM" id="SSF53756">
    <property type="entry name" value="UDP-Glycosyltransferase/glycogen phosphorylase"/>
    <property type="match status" value="1"/>
</dbReference>
<evidence type="ECO:0000313" key="2">
    <source>
        <dbReference type="EMBL" id="MDT0556054.1"/>
    </source>
</evidence>
<keyword evidence="3" id="KW-1185">Reference proteome</keyword>
<gene>
    <name evidence="2" type="ORF">RM538_08570</name>
</gene>